<protein>
    <submittedName>
        <fullName evidence="5">C-type lectin domain-containing protein</fullName>
    </submittedName>
</protein>
<keyword evidence="4" id="KW-1185">Reference proteome</keyword>
<dbReference type="CDD" id="cd00037">
    <property type="entry name" value="CLECT"/>
    <property type="match status" value="1"/>
</dbReference>
<dbReference type="Gene3D" id="3.10.100.10">
    <property type="entry name" value="Mannose-Binding Protein A, subunit A"/>
    <property type="match status" value="1"/>
</dbReference>
<sequence>MHAILGYVKGESNFTDGTDIEYLQMYGLVGSEDEMSLEKPCYGIFPELVDRVPCSDSEFQVHVCRSNALYTENLALHYEKTNKKCPAPPIGFNDYKSIRAIAAEYSASEYCIYKFEEVDYESGIWFNKFEALCQKVNGNLLSVGNKEEDVFLRELLFPSFQSERKMTGITRIPLGLIYYNGEVFDFTDGTGGEYVVKQVLMNNPMRLSDTYDSNRDYYQMVRCGKEHTTAVCKVPLPSREVNNTTACLLPNSEEYYAYSALINVDHGKEFYCLYDAEFLKPRSMKEAEQFCQNDFHGHLLSVGNRYELNFLSNYLFESYASMKTSSKLYDARPLGVLRTENETAYTDKITDVKYTLYREENELNVLDYDGQCLILARHSKMQRDPLIAWPVTLSIFGLLIICFRYTLTKKTLLQPVYYRCFSAVYYASVPEEGLRKRGRSKSTMDDLTSRASQYTTTETEFETVNEEFYTDDKENGSRSERSNEDI</sequence>
<evidence type="ECO:0000256" key="2">
    <source>
        <dbReference type="SAM" id="Phobius"/>
    </source>
</evidence>
<dbReference type="EMBL" id="UXUI01007246">
    <property type="protein sequence ID" value="VDD86508.1"/>
    <property type="molecule type" value="Genomic_DNA"/>
</dbReference>
<keyword evidence="2" id="KW-1133">Transmembrane helix</keyword>
<feature type="transmembrane region" description="Helical" evidence="2">
    <location>
        <begin position="386"/>
        <end position="407"/>
    </location>
</feature>
<gene>
    <name evidence="3" type="ORF">EVEC_LOCUS1651</name>
</gene>
<dbReference type="SUPFAM" id="SSF56436">
    <property type="entry name" value="C-type lectin-like"/>
    <property type="match status" value="2"/>
</dbReference>
<evidence type="ECO:0000313" key="4">
    <source>
        <dbReference type="Proteomes" id="UP000274131"/>
    </source>
</evidence>
<reference evidence="3 4" key="2">
    <citation type="submission" date="2018-10" db="EMBL/GenBank/DDBJ databases">
        <authorList>
            <consortium name="Pathogen Informatics"/>
        </authorList>
    </citation>
    <scope>NUCLEOTIDE SEQUENCE [LARGE SCALE GENOMIC DNA]</scope>
</reference>
<reference evidence="5" key="1">
    <citation type="submission" date="2017-02" db="UniProtKB">
        <authorList>
            <consortium name="WormBaseParasite"/>
        </authorList>
    </citation>
    <scope>IDENTIFICATION</scope>
</reference>
<feature type="region of interest" description="Disordered" evidence="1">
    <location>
        <begin position="437"/>
        <end position="486"/>
    </location>
</feature>
<feature type="compositionally biased region" description="Acidic residues" evidence="1">
    <location>
        <begin position="459"/>
        <end position="469"/>
    </location>
</feature>
<keyword evidence="2" id="KW-0812">Transmembrane</keyword>
<organism evidence="5">
    <name type="scientific">Enterobius vermicularis</name>
    <name type="common">Human pinworm</name>
    <dbReference type="NCBI Taxonomy" id="51028"/>
    <lineage>
        <taxon>Eukaryota</taxon>
        <taxon>Metazoa</taxon>
        <taxon>Ecdysozoa</taxon>
        <taxon>Nematoda</taxon>
        <taxon>Chromadorea</taxon>
        <taxon>Rhabditida</taxon>
        <taxon>Spirurina</taxon>
        <taxon>Oxyuridomorpha</taxon>
        <taxon>Oxyuroidea</taxon>
        <taxon>Oxyuridae</taxon>
        <taxon>Enterobius</taxon>
    </lineage>
</organism>
<name>A0A0N4UWR4_ENTVE</name>
<dbReference type="WBParaSite" id="EVEC_0000194301-mRNA-1">
    <property type="protein sequence ID" value="EVEC_0000194301-mRNA-1"/>
    <property type="gene ID" value="EVEC_0000194301"/>
</dbReference>
<accession>A0A0N4UWR4</accession>
<dbReference type="OrthoDB" id="10045365at2759"/>
<keyword evidence="2" id="KW-0472">Membrane</keyword>
<evidence type="ECO:0000313" key="5">
    <source>
        <dbReference type="WBParaSite" id="EVEC_0000194301-mRNA-1"/>
    </source>
</evidence>
<proteinExistence type="predicted"/>
<dbReference type="Proteomes" id="UP000274131">
    <property type="component" value="Unassembled WGS sequence"/>
</dbReference>
<evidence type="ECO:0000256" key="1">
    <source>
        <dbReference type="SAM" id="MobiDB-lite"/>
    </source>
</evidence>
<dbReference type="InterPro" id="IPR016187">
    <property type="entry name" value="CTDL_fold"/>
</dbReference>
<feature type="compositionally biased region" description="Basic and acidic residues" evidence="1">
    <location>
        <begin position="470"/>
        <end position="486"/>
    </location>
</feature>
<dbReference type="STRING" id="51028.A0A0N4UWR4"/>
<dbReference type="InterPro" id="IPR016186">
    <property type="entry name" value="C-type_lectin-like/link_sf"/>
</dbReference>
<dbReference type="AlphaFoldDB" id="A0A0N4UWR4"/>
<evidence type="ECO:0000313" key="3">
    <source>
        <dbReference type="EMBL" id="VDD86508.1"/>
    </source>
</evidence>